<proteinExistence type="predicted"/>
<feature type="transmembrane region" description="Helical" evidence="2">
    <location>
        <begin position="12"/>
        <end position="30"/>
    </location>
</feature>
<organism evidence="3 4">
    <name type="scientific">Conidiobolus coronatus (strain ATCC 28846 / CBS 209.66 / NRRL 28638)</name>
    <name type="common">Delacroixia coronata</name>
    <dbReference type="NCBI Taxonomy" id="796925"/>
    <lineage>
        <taxon>Eukaryota</taxon>
        <taxon>Fungi</taxon>
        <taxon>Fungi incertae sedis</taxon>
        <taxon>Zoopagomycota</taxon>
        <taxon>Entomophthoromycotina</taxon>
        <taxon>Entomophthoromycetes</taxon>
        <taxon>Entomophthorales</taxon>
        <taxon>Ancylistaceae</taxon>
        <taxon>Conidiobolus</taxon>
    </lineage>
</organism>
<gene>
    <name evidence="3" type="ORF">CONCODRAFT_19474</name>
</gene>
<keyword evidence="2" id="KW-0472">Membrane</keyword>
<protein>
    <submittedName>
        <fullName evidence="3">Uncharacterized protein</fullName>
    </submittedName>
</protein>
<reference evidence="3 4" key="1">
    <citation type="journal article" date="2015" name="Genome Biol. Evol.">
        <title>Phylogenomic analyses indicate that early fungi evolved digesting cell walls of algal ancestors of land plants.</title>
        <authorList>
            <person name="Chang Y."/>
            <person name="Wang S."/>
            <person name="Sekimoto S."/>
            <person name="Aerts A.L."/>
            <person name="Choi C."/>
            <person name="Clum A."/>
            <person name="LaButti K.M."/>
            <person name="Lindquist E.A."/>
            <person name="Yee Ngan C."/>
            <person name="Ohm R.A."/>
            <person name="Salamov A.A."/>
            <person name="Grigoriev I.V."/>
            <person name="Spatafora J.W."/>
            <person name="Berbee M.L."/>
        </authorList>
    </citation>
    <scope>NUCLEOTIDE SEQUENCE [LARGE SCALE GENOMIC DNA]</scope>
    <source>
        <strain evidence="3 4">NRRL 28638</strain>
    </source>
</reference>
<name>A0A137NXP3_CONC2</name>
<dbReference type="AlphaFoldDB" id="A0A137NXP3"/>
<accession>A0A137NXP3</accession>
<sequence>MDKLQNILKSRQSLVIFGIPIVVGGSYLGFKLREFSKPKLDSNSLQESENSLNNVEYKASNSNMSNAPSVNSFSNMELSLKHEQTKLKNTILKLEDDLKRVDRKLDQFTKTNNNE</sequence>
<evidence type="ECO:0000313" key="3">
    <source>
        <dbReference type="EMBL" id="KXN67633.1"/>
    </source>
</evidence>
<keyword evidence="2" id="KW-0812">Transmembrane</keyword>
<feature type="coiled-coil region" evidence="1">
    <location>
        <begin position="84"/>
        <end position="111"/>
    </location>
</feature>
<evidence type="ECO:0000256" key="1">
    <source>
        <dbReference type="SAM" id="Coils"/>
    </source>
</evidence>
<evidence type="ECO:0000313" key="4">
    <source>
        <dbReference type="Proteomes" id="UP000070444"/>
    </source>
</evidence>
<dbReference type="Proteomes" id="UP000070444">
    <property type="component" value="Unassembled WGS sequence"/>
</dbReference>
<keyword evidence="1" id="KW-0175">Coiled coil</keyword>
<keyword evidence="4" id="KW-1185">Reference proteome</keyword>
<evidence type="ECO:0000256" key="2">
    <source>
        <dbReference type="SAM" id="Phobius"/>
    </source>
</evidence>
<keyword evidence="2" id="KW-1133">Transmembrane helix</keyword>
<dbReference type="EMBL" id="KQ964623">
    <property type="protein sequence ID" value="KXN67633.1"/>
    <property type="molecule type" value="Genomic_DNA"/>
</dbReference>